<reference evidence="1 2" key="1">
    <citation type="journal article" date="2019" name="Commun. Biol.">
        <title>The bagworm genome reveals a unique fibroin gene that provides high tensile strength.</title>
        <authorList>
            <person name="Kono N."/>
            <person name="Nakamura H."/>
            <person name="Ohtoshi R."/>
            <person name="Tomita M."/>
            <person name="Numata K."/>
            <person name="Arakawa K."/>
        </authorList>
    </citation>
    <scope>NUCLEOTIDE SEQUENCE [LARGE SCALE GENOMIC DNA]</scope>
</reference>
<sequence>MASRGRRGSVYSAVRDNRYRRRAVGAARISYGQYLTSERKKDFIENTFDEIKVACMLRQGARAGPRRPPRALRP</sequence>
<organism evidence="1 2">
    <name type="scientific">Eumeta variegata</name>
    <name type="common">Bagworm moth</name>
    <name type="synonym">Eumeta japonica</name>
    <dbReference type="NCBI Taxonomy" id="151549"/>
    <lineage>
        <taxon>Eukaryota</taxon>
        <taxon>Metazoa</taxon>
        <taxon>Ecdysozoa</taxon>
        <taxon>Arthropoda</taxon>
        <taxon>Hexapoda</taxon>
        <taxon>Insecta</taxon>
        <taxon>Pterygota</taxon>
        <taxon>Neoptera</taxon>
        <taxon>Endopterygota</taxon>
        <taxon>Lepidoptera</taxon>
        <taxon>Glossata</taxon>
        <taxon>Ditrysia</taxon>
        <taxon>Tineoidea</taxon>
        <taxon>Psychidae</taxon>
        <taxon>Oiketicinae</taxon>
        <taxon>Eumeta</taxon>
    </lineage>
</organism>
<gene>
    <name evidence="1" type="ORF">EVAR_42695_1</name>
</gene>
<proteinExistence type="predicted"/>
<dbReference type="Proteomes" id="UP000299102">
    <property type="component" value="Unassembled WGS sequence"/>
</dbReference>
<dbReference type="AlphaFoldDB" id="A0A4C1X0M9"/>
<accession>A0A4C1X0M9</accession>
<keyword evidence="2" id="KW-1185">Reference proteome</keyword>
<comment type="caution">
    <text evidence="1">The sequence shown here is derived from an EMBL/GenBank/DDBJ whole genome shotgun (WGS) entry which is preliminary data.</text>
</comment>
<name>A0A4C1X0M9_EUMVA</name>
<protein>
    <submittedName>
        <fullName evidence="1">Uncharacterized protein</fullName>
    </submittedName>
</protein>
<dbReference type="EMBL" id="BGZK01000694">
    <property type="protein sequence ID" value="GBP56502.1"/>
    <property type="molecule type" value="Genomic_DNA"/>
</dbReference>
<evidence type="ECO:0000313" key="2">
    <source>
        <dbReference type="Proteomes" id="UP000299102"/>
    </source>
</evidence>
<evidence type="ECO:0000313" key="1">
    <source>
        <dbReference type="EMBL" id="GBP56502.1"/>
    </source>
</evidence>